<feature type="transmembrane region" description="Helical" evidence="2">
    <location>
        <begin position="205"/>
        <end position="222"/>
    </location>
</feature>
<dbReference type="SUPFAM" id="SSF47473">
    <property type="entry name" value="EF-hand"/>
    <property type="match status" value="1"/>
</dbReference>
<evidence type="ECO:0000256" key="1">
    <source>
        <dbReference type="ARBA" id="ARBA00022837"/>
    </source>
</evidence>
<keyword evidence="2" id="KW-1133">Transmembrane helix</keyword>
<dbReference type="Proteomes" id="UP000013827">
    <property type="component" value="Unassembled WGS sequence"/>
</dbReference>
<dbReference type="InterPro" id="IPR018247">
    <property type="entry name" value="EF_Hand_1_Ca_BS"/>
</dbReference>
<name>A0A0D3JPX9_EMIH1</name>
<dbReference type="HOGENOM" id="CLU_575460_0_0_1"/>
<keyword evidence="1" id="KW-0106">Calcium</keyword>
<accession>A0A0D3JPX9</accession>
<evidence type="ECO:0000313" key="4">
    <source>
        <dbReference type="EnsemblProtists" id="EOD25564"/>
    </source>
</evidence>
<keyword evidence="2" id="KW-0472">Membrane</keyword>
<feature type="transmembrane region" description="Helical" evidence="2">
    <location>
        <begin position="242"/>
        <end position="262"/>
    </location>
</feature>
<evidence type="ECO:0000313" key="5">
    <source>
        <dbReference type="Proteomes" id="UP000013827"/>
    </source>
</evidence>
<dbReference type="SMART" id="SM00054">
    <property type="entry name" value="EFh"/>
    <property type="match status" value="2"/>
</dbReference>
<keyword evidence="5" id="KW-1185">Reference proteome</keyword>
<dbReference type="Pfam" id="PF13499">
    <property type="entry name" value="EF-hand_7"/>
    <property type="match status" value="1"/>
</dbReference>
<dbReference type="GO" id="GO:0005509">
    <property type="term" value="F:calcium ion binding"/>
    <property type="evidence" value="ECO:0007669"/>
    <property type="project" value="InterPro"/>
</dbReference>
<dbReference type="KEGG" id="ehx:EMIHUDRAFT_457532"/>
<feature type="transmembrane region" description="Helical" evidence="2">
    <location>
        <begin position="274"/>
        <end position="307"/>
    </location>
</feature>
<dbReference type="PROSITE" id="PS00018">
    <property type="entry name" value="EF_HAND_1"/>
    <property type="match status" value="2"/>
</dbReference>
<dbReference type="RefSeq" id="XP_005777993.1">
    <property type="nucleotide sequence ID" value="XM_005777936.1"/>
</dbReference>
<dbReference type="CDD" id="cd00051">
    <property type="entry name" value="EFh"/>
    <property type="match status" value="1"/>
</dbReference>
<feature type="transmembrane region" description="Helical" evidence="2">
    <location>
        <begin position="60"/>
        <end position="81"/>
    </location>
</feature>
<dbReference type="GeneID" id="17271109"/>
<organism evidence="4 5">
    <name type="scientific">Emiliania huxleyi (strain CCMP1516)</name>
    <dbReference type="NCBI Taxonomy" id="280463"/>
    <lineage>
        <taxon>Eukaryota</taxon>
        <taxon>Haptista</taxon>
        <taxon>Haptophyta</taxon>
        <taxon>Prymnesiophyceae</taxon>
        <taxon>Isochrysidales</taxon>
        <taxon>Noelaerhabdaceae</taxon>
        <taxon>Emiliania</taxon>
    </lineage>
</organism>
<dbReference type="STRING" id="2903.R1EXJ3"/>
<protein>
    <recommendedName>
        <fullName evidence="3">EF-hand domain-containing protein</fullName>
    </recommendedName>
</protein>
<reference evidence="5" key="1">
    <citation type="journal article" date="2013" name="Nature">
        <title>Pan genome of the phytoplankton Emiliania underpins its global distribution.</title>
        <authorList>
            <person name="Read B.A."/>
            <person name="Kegel J."/>
            <person name="Klute M.J."/>
            <person name="Kuo A."/>
            <person name="Lefebvre S.C."/>
            <person name="Maumus F."/>
            <person name="Mayer C."/>
            <person name="Miller J."/>
            <person name="Monier A."/>
            <person name="Salamov A."/>
            <person name="Young J."/>
            <person name="Aguilar M."/>
            <person name="Claverie J.M."/>
            <person name="Frickenhaus S."/>
            <person name="Gonzalez K."/>
            <person name="Herman E.K."/>
            <person name="Lin Y.C."/>
            <person name="Napier J."/>
            <person name="Ogata H."/>
            <person name="Sarno A.F."/>
            <person name="Shmutz J."/>
            <person name="Schroeder D."/>
            <person name="de Vargas C."/>
            <person name="Verret F."/>
            <person name="von Dassow P."/>
            <person name="Valentin K."/>
            <person name="Van de Peer Y."/>
            <person name="Wheeler G."/>
            <person name="Dacks J.B."/>
            <person name="Delwiche C.F."/>
            <person name="Dyhrman S.T."/>
            <person name="Glockner G."/>
            <person name="John U."/>
            <person name="Richards T."/>
            <person name="Worden A.Z."/>
            <person name="Zhang X."/>
            <person name="Grigoriev I.V."/>
            <person name="Allen A.E."/>
            <person name="Bidle K."/>
            <person name="Borodovsky M."/>
            <person name="Bowler C."/>
            <person name="Brownlee C."/>
            <person name="Cock J.M."/>
            <person name="Elias M."/>
            <person name="Gladyshev V.N."/>
            <person name="Groth M."/>
            <person name="Guda C."/>
            <person name="Hadaegh A."/>
            <person name="Iglesias-Rodriguez M.D."/>
            <person name="Jenkins J."/>
            <person name="Jones B.M."/>
            <person name="Lawson T."/>
            <person name="Leese F."/>
            <person name="Lindquist E."/>
            <person name="Lobanov A."/>
            <person name="Lomsadze A."/>
            <person name="Malik S.B."/>
            <person name="Marsh M.E."/>
            <person name="Mackinder L."/>
            <person name="Mock T."/>
            <person name="Mueller-Roeber B."/>
            <person name="Pagarete A."/>
            <person name="Parker M."/>
            <person name="Probert I."/>
            <person name="Quesneville H."/>
            <person name="Raines C."/>
            <person name="Rensing S.A."/>
            <person name="Riano-Pachon D.M."/>
            <person name="Richier S."/>
            <person name="Rokitta S."/>
            <person name="Shiraiwa Y."/>
            <person name="Soanes D.M."/>
            <person name="van der Giezen M."/>
            <person name="Wahlund T.M."/>
            <person name="Williams B."/>
            <person name="Wilson W."/>
            <person name="Wolfe G."/>
            <person name="Wurch L.L."/>
        </authorList>
    </citation>
    <scope>NUCLEOTIDE SEQUENCE</scope>
</reference>
<dbReference type="eggNOG" id="ENOG502S80V">
    <property type="taxonomic scope" value="Eukaryota"/>
</dbReference>
<feature type="transmembrane region" description="Helical" evidence="2">
    <location>
        <begin position="175"/>
        <end position="198"/>
    </location>
</feature>
<dbReference type="Gene3D" id="1.10.238.10">
    <property type="entry name" value="EF-hand"/>
    <property type="match status" value="1"/>
</dbReference>
<feature type="transmembrane region" description="Helical" evidence="2">
    <location>
        <begin position="112"/>
        <end position="131"/>
    </location>
</feature>
<dbReference type="InterPro" id="IPR011992">
    <property type="entry name" value="EF-hand-dom_pair"/>
</dbReference>
<feature type="domain" description="EF-hand" evidence="3">
    <location>
        <begin position="368"/>
        <end position="403"/>
    </location>
</feature>
<dbReference type="InterPro" id="IPR002048">
    <property type="entry name" value="EF_hand_dom"/>
</dbReference>
<sequence length="475" mass="49829">MNSAASSASHPPPLSTRAAAIRAASLARGTSSAPLVSRGGELRTNDTESRAFIQLRGARTACVVAAAFSILVHTLLAHGVVVGSFWCPLSLCAEMCDEPAALTDSLRWQRRVLAAICLMLDFGVIATHWLMPVHPKFVVVKSRRRVMRAHLLSGSLQCLGGPAFFAALYGGGPAAARAVCVALAAVGFGLHVPGALYLLTSAFGAVRIMIPGFLYATSAYAYSLGKLLTATDARLEHDFLSYWLVLHVYAMNRLVFALLTRFNLLASARYTLSILIGLAIAMPAALGWASFAFCVCAIVVFNLAFLAAADEAGSRHRAPLALPPASRATQDVYSASGFSNAALLPRHFVTPEGLVVAPALAAAERSLSPRERARLVFDKLDTSGDGTISKAELGELLVSWGLPRSDAAACLAEVDGDRSGAIGFDEFFHQLAPVWEFACAVVSSNASVEARLARLLLSGGGAAPSHRGTGGSPAA</sequence>
<proteinExistence type="predicted"/>
<evidence type="ECO:0000256" key="2">
    <source>
        <dbReference type="SAM" id="Phobius"/>
    </source>
</evidence>
<keyword evidence="2" id="KW-0812">Transmembrane</keyword>
<dbReference type="PROSITE" id="PS50222">
    <property type="entry name" value="EF_HAND_2"/>
    <property type="match status" value="1"/>
</dbReference>
<evidence type="ECO:0000259" key="3">
    <source>
        <dbReference type="PROSITE" id="PS50222"/>
    </source>
</evidence>
<reference evidence="4" key="2">
    <citation type="submission" date="2024-10" db="UniProtKB">
        <authorList>
            <consortium name="EnsemblProtists"/>
        </authorList>
    </citation>
    <scope>IDENTIFICATION</scope>
</reference>
<dbReference type="EnsemblProtists" id="EOD25564">
    <property type="protein sequence ID" value="EOD25564"/>
    <property type="gene ID" value="EMIHUDRAFT_457532"/>
</dbReference>
<dbReference type="PaxDb" id="2903-EOD25564"/>
<feature type="transmembrane region" description="Helical" evidence="2">
    <location>
        <begin position="151"/>
        <end position="169"/>
    </location>
</feature>
<dbReference type="AlphaFoldDB" id="A0A0D3JPX9"/>